<reference evidence="6 7" key="1">
    <citation type="journal article" date="2013" name="Nature">
        <title>Insights into bilaterian evolution from three spiralian genomes.</title>
        <authorList>
            <person name="Simakov O."/>
            <person name="Marletaz F."/>
            <person name="Cho S.J."/>
            <person name="Edsinger-Gonzales E."/>
            <person name="Havlak P."/>
            <person name="Hellsten U."/>
            <person name="Kuo D.H."/>
            <person name="Larsson T."/>
            <person name="Lv J."/>
            <person name="Arendt D."/>
            <person name="Savage R."/>
            <person name="Osoegawa K."/>
            <person name="de Jong P."/>
            <person name="Grimwood J."/>
            <person name="Chapman J.A."/>
            <person name="Shapiro H."/>
            <person name="Aerts A."/>
            <person name="Otillar R.P."/>
            <person name="Terry A.Y."/>
            <person name="Boore J.L."/>
            <person name="Grigoriev I.V."/>
            <person name="Lindberg D.R."/>
            <person name="Seaver E.C."/>
            <person name="Weisblat D.A."/>
            <person name="Putnam N.H."/>
            <person name="Rokhsar D.S."/>
        </authorList>
    </citation>
    <scope>NUCLEOTIDE SEQUENCE [LARGE SCALE GENOMIC DNA]</scope>
</reference>
<keyword evidence="2" id="KW-0597">Phosphoprotein</keyword>
<dbReference type="CTD" id="20239819"/>
<dbReference type="GO" id="GO:0003677">
    <property type="term" value="F:DNA binding"/>
    <property type="evidence" value="ECO:0007669"/>
    <property type="project" value="InterPro"/>
</dbReference>
<sequence>MSGSSDDDIFITQTKTCEIDDYNLETDTVLSDALNLEENYVKEAIQLPNFDLKYSDISDVETPNLPENAKTSLRFSKPLDDSDLKNLVKSGLGIKTENKTRWAVNLFTEHYLRQNGRLIAFMDDQEYQGLRSVLNSKMKELSRLGLGINTKKSEVITIEQEEILWSKGLLGESNPQQLLDTLLFLFRLHFALRAAQEHRNLRFGMNTQLSVKYDLEGKKYLQYIEDVSKTNQGGLDHRKVSPKMTRAYENSNPLRCPVRLYEKYIALRPKNGTVNAFYLRPKKMPCSDVWYCDSPVGIHTIQSTVKRLCQSAGIIGNFSNHSLRATAATRLYQAGVDEQLITEKTGHRSNAVLAYKRTSDAQQASVSSVLHSGSKNHKLEELVDTSPTKFKQERCVNEETSDKEHKELREFKLSMPGMNLSMKF</sequence>
<dbReference type="InterPro" id="IPR013762">
    <property type="entry name" value="Integrase-like_cat_sf"/>
</dbReference>
<name>V4BM91_LOTGI</name>
<dbReference type="RefSeq" id="XP_009059474.1">
    <property type="nucleotide sequence ID" value="XM_009061226.1"/>
</dbReference>
<evidence type="ECO:0000256" key="2">
    <source>
        <dbReference type="ARBA" id="ARBA00022553"/>
    </source>
</evidence>
<dbReference type="OMA" id="LYEIICA"/>
<dbReference type="GO" id="GO:0015074">
    <property type="term" value="P:DNA integration"/>
    <property type="evidence" value="ECO:0007669"/>
    <property type="project" value="InterPro"/>
</dbReference>
<evidence type="ECO:0000313" key="6">
    <source>
        <dbReference type="EMBL" id="ESO90009.1"/>
    </source>
</evidence>
<keyword evidence="1" id="KW-1017">Isopeptide bond</keyword>
<organism evidence="6 7">
    <name type="scientific">Lottia gigantea</name>
    <name type="common">Giant owl limpet</name>
    <dbReference type="NCBI Taxonomy" id="225164"/>
    <lineage>
        <taxon>Eukaryota</taxon>
        <taxon>Metazoa</taxon>
        <taxon>Spiralia</taxon>
        <taxon>Lophotrochozoa</taxon>
        <taxon>Mollusca</taxon>
        <taxon>Gastropoda</taxon>
        <taxon>Patellogastropoda</taxon>
        <taxon>Lottioidea</taxon>
        <taxon>Lottiidae</taxon>
        <taxon>Lottia</taxon>
    </lineage>
</organism>
<dbReference type="Pfam" id="PF12012">
    <property type="entry name" value="DUF3504"/>
    <property type="match status" value="1"/>
</dbReference>
<dbReference type="InterPro" id="IPR021893">
    <property type="entry name" value="ZMYM2-like_C"/>
</dbReference>
<dbReference type="GO" id="GO:0006310">
    <property type="term" value="P:DNA recombination"/>
    <property type="evidence" value="ECO:0007669"/>
    <property type="project" value="UniProtKB-KW"/>
</dbReference>
<evidence type="ECO:0000256" key="1">
    <source>
        <dbReference type="ARBA" id="ARBA00022499"/>
    </source>
</evidence>
<keyword evidence="7" id="KW-1185">Reference proteome</keyword>
<keyword evidence="3" id="KW-0832">Ubl conjugation</keyword>
<protein>
    <recommendedName>
        <fullName evidence="5">ZMYM2-like/QRICH1 C-terminal domain-containing protein</fullName>
    </recommendedName>
</protein>
<keyword evidence="4" id="KW-0233">DNA recombination</keyword>
<dbReference type="OrthoDB" id="6145258at2759"/>
<proteinExistence type="predicted"/>
<evidence type="ECO:0000256" key="4">
    <source>
        <dbReference type="ARBA" id="ARBA00023172"/>
    </source>
</evidence>
<dbReference type="InterPro" id="IPR011010">
    <property type="entry name" value="DNA_brk_join_enz"/>
</dbReference>
<dbReference type="SUPFAM" id="SSF56349">
    <property type="entry name" value="DNA breaking-rejoining enzymes"/>
    <property type="match status" value="1"/>
</dbReference>
<dbReference type="PANTHER" id="PTHR46963">
    <property type="entry name" value="SIMILAR TO RIKEN CDNA E130308A19"/>
    <property type="match status" value="1"/>
</dbReference>
<dbReference type="HOGENOM" id="CLU_647758_0_0_1"/>
<dbReference type="AlphaFoldDB" id="V4BM91"/>
<evidence type="ECO:0000259" key="5">
    <source>
        <dbReference type="Pfam" id="PF12012"/>
    </source>
</evidence>
<gene>
    <name evidence="6" type="ORF">LOTGIDRAFT_164712</name>
</gene>
<accession>V4BM91</accession>
<evidence type="ECO:0000256" key="3">
    <source>
        <dbReference type="ARBA" id="ARBA00022843"/>
    </source>
</evidence>
<dbReference type="Gene3D" id="1.10.443.10">
    <property type="entry name" value="Intergrase catalytic core"/>
    <property type="match status" value="1"/>
</dbReference>
<feature type="domain" description="ZMYM2-like/QRICH1 C-terminal" evidence="5">
    <location>
        <begin position="156"/>
        <end position="309"/>
    </location>
</feature>
<evidence type="ECO:0000313" key="7">
    <source>
        <dbReference type="Proteomes" id="UP000030746"/>
    </source>
</evidence>
<dbReference type="PANTHER" id="PTHR46963:SF2">
    <property type="match status" value="1"/>
</dbReference>
<dbReference type="InterPro" id="IPR042838">
    <property type="entry name" value="KIAA1958"/>
</dbReference>
<dbReference type="KEGG" id="lgi:LOTGIDRAFT_164712"/>
<dbReference type="EMBL" id="KB202518">
    <property type="protein sequence ID" value="ESO90009.1"/>
    <property type="molecule type" value="Genomic_DNA"/>
</dbReference>
<dbReference type="Proteomes" id="UP000030746">
    <property type="component" value="Unassembled WGS sequence"/>
</dbReference>
<dbReference type="GeneID" id="20239819"/>